<dbReference type="PANTHER" id="PTHR36503:SF1">
    <property type="entry name" value="BLR2520 PROTEIN"/>
    <property type="match status" value="1"/>
</dbReference>
<dbReference type="SUPFAM" id="SSF54593">
    <property type="entry name" value="Glyoxalase/Bleomycin resistance protein/Dihydroxybiphenyl dioxygenase"/>
    <property type="match status" value="1"/>
</dbReference>
<dbReference type="EMBL" id="MDGM01000014">
    <property type="protein sequence ID" value="PIB23127.1"/>
    <property type="molecule type" value="Genomic_DNA"/>
</dbReference>
<dbReference type="Pfam" id="PF00903">
    <property type="entry name" value="Glyoxalase"/>
    <property type="match status" value="1"/>
</dbReference>
<protein>
    <recommendedName>
        <fullName evidence="1">VOC domain-containing protein</fullName>
    </recommendedName>
</protein>
<dbReference type="InterPro" id="IPR037523">
    <property type="entry name" value="VOC_core"/>
</dbReference>
<keyword evidence="3" id="KW-1185">Reference proteome</keyword>
<dbReference type="Proteomes" id="UP000231516">
    <property type="component" value="Unassembled WGS sequence"/>
</dbReference>
<dbReference type="OrthoDB" id="9798430at2"/>
<dbReference type="PANTHER" id="PTHR36503">
    <property type="entry name" value="BLR2520 PROTEIN"/>
    <property type="match status" value="1"/>
</dbReference>
<sequence>MTPQRISMVTLAVKNLKKSRKFYKKIGFEEAEGGNDQIAFYKLGGQFFSLYSRDALTKDLCMPVHGRSTGGISLATNYSSREEVDAAYARAVKAGAIIVTEPTEVFWGGYSGNYADPDGHLWEVAHNPFWTLDENGDVIGDA</sequence>
<dbReference type="AlphaFoldDB" id="A0A2G5K0R5"/>
<dbReference type="InterPro" id="IPR029068">
    <property type="entry name" value="Glyas_Bleomycin-R_OHBP_Dase"/>
</dbReference>
<evidence type="ECO:0000313" key="3">
    <source>
        <dbReference type="Proteomes" id="UP000231516"/>
    </source>
</evidence>
<name>A0A2G5K0R5_9RHOB</name>
<gene>
    <name evidence="2" type="ORF">BFP76_08890</name>
</gene>
<feature type="domain" description="VOC" evidence="1">
    <location>
        <begin position="5"/>
        <end position="127"/>
    </location>
</feature>
<dbReference type="InterPro" id="IPR004360">
    <property type="entry name" value="Glyas_Fos-R_dOase_dom"/>
</dbReference>
<evidence type="ECO:0000259" key="1">
    <source>
        <dbReference type="PROSITE" id="PS51819"/>
    </source>
</evidence>
<comment type="caution">
    <text evidence="2">The sequence shown here is derived from an EMBL/GenBank/DDBJ whole genome shotgun (WGS) entry which is preliminary data.</text>
</comment>
<proteinExistence type="predicted"/>
<organism evidence="2 3">
    <name type="scientific">Paramylibacter kogurei</name>
    <dbReference type="NCBI Taxonomy" id="1889778"/>
    <lineage>
        <taxon>Bacteria</taxon>
        <taxon>Pseudomonadati</taxon>
        <taxon>Pseudomonadota</taxon>
        <taxon>Alphaproteobacteria</taxon>
        <taxon>Rhodobacterales</taxon>
        <taxon>Paracoccaceae</taxon>
        <taxon>Paramylibacter</taxon>
    </lineage>
</organism>
<dbReference type="CDD" id="cd07251">
    <property type="entry name" value="VOC_like"/>
    <property type="match status" value="1"/>
</dbReference>
<accession>A0A2G5K0R5</accession>
<dbReference type="Gene3D" id="3.10.180.10">
    <property type="entry name" value="2,3-Dihydroxybiphenyl 1,2-Dioxygenase, domain 1"/>
    <property type="match status" value="1"/>
</dbReference>
<dbReference type="RefSeq" id="WP_099594410.1">
    <property type="nucleotide sequence ID" value="NZ_MDGM01000014.1"/>
</dbReference>
<reference evidence="2 3" key="1">
    <citation type="submission" date="2016-08" db="EMBL/GenBank/DDBJ databases">
        <title>Draft genome of Amylibacter sp. strain 4G11.</title>
        <authorList>
            <person name="Wong S.-K."/>
            <person name="Hamasaki K."/>
            <person name="Yoshizawa S."/>
        </authorList>
    </citation>
    <scope>NUCLEOTIDE SEQUENCE [LARGE SCALE GENOMIC DNA]</scope>
    <source>
        <strain evidence="2 3">4G11</strain>
    </source>
</reference>
<evidence type="ECO:0000313" key="2">
    <source>
        <dbReference type="EMBL" id="PIB23127.1"/>
    </source>
</evidence>
<dbReference type="PROSITE" id="PS51819">
    <property type="entry name" value="VOC"/>
    <property type="match status" value="1"/>
</dbReference>